<dbReference type="RefSeq" id="XP_033592633.1">
    <property type="nucleotide sequence ID" value="XM_033730716.1"/>
</dbReference>
<dbReference type="PANTHER" id="PTHR35872">
    <property type="entry name" value="INTEGRAL MEMBRANE PROTEIN (AFU_ORTHOLOGUE AFUA_5G07110)"/>
    <property type="match status" value="1"/>
</dbReference>
<keyword evidence="2" id="KW-0472">Membrane</keyword>
<accession>A0A6A6Q250</accession>
<sequence length="328" mass="37049">MASQEDSVTKPKQCVQIERLREDNESDVEGSIDSRQNLRNSRALTSNHVPPTAIPWTTSTIIGFQAFLKWARTPFGFFVVLYSLNVVAWGGMLFLLLCNASPAMCWAPVPTQPRMFSCNNINSPRRIWIEIDSQILNALFCVTGFGLVPWRFRDLYYLLRYRFMSQRRYGLEKKMYGLQVLAGIHRTWFRLPGSSTLDDMSLAEYKRTLGQSTADCSQAEIRVALPPNKQLGDTLSGVRAPATAVWKMDFFVWCNVGNTLFQVMLCFFMWHLDRYNRAPWATGLFIALACIVVGAAGIMSLVEGKKVKKIEGVAKMVGTTGDDPQDMV</sequence>
<evidence type="ECO:0000256" key="1">
    <source>
        <dbReference type="SAM" id="MobiDB-lite"/>
    </source>
</evidence>
<feature type="transmembrane region" description="Helical" evidence="2">
    <location>
        <begin position="135"/>
        <end position="152"/>
    </location>
</feature>
<feature type="transmembrane region" description="Helical" evidence="2">
    <location>
        <begin position="250"/>
        <end position="272"/>
    </location>
</feature>
<evidence type="ECO:0000256" key="2">
    <source>
        <dbReference type="SAM" id="Phobius"/>
    </source>
</evidence>
<feature type="transmembrane region" description="Helical" evidence="2">
    <location>
        <begin position="75"/>
        <end position="97"/>
    </location>
</feature>
<proteinExistence type="predicted"/>
<organism evidence="3 4">
    <name type="scientific">Neohortaea acidophila</name>
    <dbReference type="NCBI Taxonomy" id="245834"/>
    <lineage>
        <taxon>Eukaryota</taxon>
        <taxon>Fungi</taxon>
        <taxon>Dikarya</taxon>
        <taxon>Ascomycota</taxon>
        <taxon>Pezizomycotina</taxon>
        <taxon>Dothideomycetes</taxon>
        <taxon>Dothideomycetidae</taxon>
        <taxon>Mycosphaerellales</taxon>
        <taxon>Teratosphaeriaceae</taxon>
        <taxon>Neohortaea</taxon>
    </lineage>
</organism>
<protein>
    <submittedName>
        <fullName evidence="3">Uncharacterized protein</fullName>
    </submittedName>
</protein>
<dbReference type="InterPro" id="IPR021369">
    <property type="entry name" value="DUF2985"/>
</dbReference>
<dbReference type="PANTHER" id="PTHR35872:SF1">
    <property type="entry name" value="ALPHA-L-RHAMNOSIDASE C"/>
    <property type="match status" value="1"/>
</dbReference>
<dbReference type="GeneID" id="54471718"/>
<dbReference type="OrthoDB" id="6407410at2759"/>
<feature type="transmembrane region" description="Helical" evidence="2">
    <location>
        <begin position="278"/>
        <end position="302"/>
    </location>
</feature>
<evidence type="ECO:0000313" key="3">
    <source>
        <dbReference type="EMBL" id="KAF2486064.1"/>
    </source>
</evidence>
<keyword evidence="2" id="KW-1133">Transmembrane helix</keyword>
<keyword evidence="4" id="KW-1185">Reference proteome</keyword>
<reference evidence="3" key="1">
    <citation type="journal article" date="2020" name="Stud. Mycol.">
        <title>101 Dothideomycetes genomes: a test case for predicting lifestyles and emergence of pathogens.</title>
        <authorList>
            <person name="Haridas S."/>
            <person name="Albert R."/>
            <person name="Binder M."/>
            <person name="Bloem J."/>
            <person name="Labutti K."/>
            <person name="Salamov A."/>
            <person name="Andreopoulos B."/>
            <person name="Baker S."/>
            <person name="Barry K."/>
            <person name="Bills G."/>
            <person name="Bluhm B."/>
            <person name="Cannon C."/>
            <person name="Castanera R."/>
            <person name="Culley D."/>
            <person name="Daum C."/>
            <person name="Ezra D."/>
            <person name="Gonzalez J."/>
            <person name="Henrissat B."/>
            <person name="Kuo A."/>
            <person name="Liang C."/>
            <person name="Lipzen A."/>
            <person name="Lutzoni F."/>
            <person name="Magnuson J."/>
            <person name="Mondo S."/>
            <person name="Nolan M."/>
            <person name="Ohm R."/>
            <person name="Pangilinan J."/>
            <person name="Park H.-J."/>
            <person name="Ramirez L."/>
            <person name="Alfaro M."/>
            <person name="Sun H."/>
            <person name="Tritt A."/>
            <person name="Yoshinaga Y."/>
            <person name="Zwiers L.-H."/>
            <person name="Turgeon B."/>
            <person name="Goodwin S."/>
            <person name="Spatafora J."/>
            <person name="Crous P."/>
            <person name="Grigoriev I."/>
        </authorList>
    </citation>
    <scope>NUCLEOTIDE SEQUENCE</scope>
    <source>
        <strain evidence="3">CBS 113389</strain>
    </source>
</reference>
<dbReference type="EMBL" id="MU001632">
    <property type="protein sequence ID" value="KAF2486064.1"/>
    <property type="molecule type" value="Genomic_DNA"/>
</dbReference>
<dbReference type="Pfam" id="PF11204">
    <property type="entry name" value="DUF2985"/>
    <property type="match status" value="1"/>
</dbReference>
<evidence type="ECO:0000313" key="4">
    <source>
        <dbReference type="Proteomes" id="UP000799767"/>
    </source>
</evidence>
<feature type="region of interest" description="Disordered" evidence="1">
    <location>
        <begin position="1"/>
        <end position="34"/>
    </location>
</feature>
<dbReference type="AlphaFoldDB" id="A0A6A6Q250"/>
<name>A0A6A6Q250_9PEZI</name>
<keyword evidence="2" id="KW-0812">Transmembrane</keyword>
<gene>
    <name evidence="3" type="ORF">BDY17DRAFT_246332</name>
</gene>
<dbReference type="Proteomes" id="UP000799767">
    <property type="component" value="Unassembled WGS sequence"/>
</dbReference>